<reference evidence="1 2" key="1">
    <citation type="submission" date="2017-11" db="EMBL/GenBank/DDBJ databases">
        <title>Genome sequence of Pantoea cypripedii NE1.</title>
        <authorList>
            <person name="Nascimento F.X."/>
        </authorList>
    </citation>
    <scope>NUCLEOTIDE SEQUENCE [LARGE SCALE GENOMIC DNA]</scope>
    <source>
        <strain evidence="1 2">NE1</strain>
    </source>
</reference>
<accession>A0A6B9G4D8</accession>
<protein>
    <submittedName>
        <fullName evidence="1">Glutamate racemase</fullName>
    </submittedName>
</protein>
<sequence>MTIACLHTAASNITIFDQAAASLGMAPTELSHLVMPHLLAEAELSGGMTSQQQMRLTALLHSLTPWFDAILITCSTLGPVADNFHNEANPCVVWRTDGMLADEVHRRAGKSVVLCAAESTLAATTALFCPPENAGEQPEVRLIPDAWATYKSGDLLGYRRLIKDAVEQARKQGAANVALAQVSMTIAAQDFSEDQRPLTSPQLALRCARNRSGLSQPGQ</sequence>
<dbReference type="RefSeq" id="WP_208714988.1">
    <property type="nucleotide sequence ID" value="NZ_CP024768.1"/>
</dbReference>
<dbReference type="AlphaFoldDB" id="A0A6B9G4D8"/>
<dbReference type="Proteomes" id="UP000502005">
    <property type="component" value="Chromosome"/>
</dbReference>
<proteinExistence type="predicted"/>
<dbReference type="EMBL" id="CP024768">
    <property type="protein sequence ID" value="QGY29127.1"/>
    <property type="molecule type" value="Genomic_DNA"/>
</dbReference>
<evidence type="ECO:0000313" key="1">
    <source>
        <dbReference type="EMBL" id="QGY29127.1"/>
    </source>
</evidence>
<name>A0A6B9G4D8_PANCY</name>
<gene>
    <name evidence="1" type="ORF">CUN67_09385</name>
</gene>
<evidence type="ECO:0000313" key="2">
    <source>
        <dbReference type="Proteomes" id="UP000502005"/>
    </source>
</evidence>
<organism evidence="1 2">
    <name type="scientific">Pantoea cypripedii</name>
    <name type="common">Pectobacterium cypripedii</name>
    <name type="synonym">Erwinia cypripedii</name>
    <dbReference type="NCBI Taxonomy" id="55209"/>
    <lineage>
        <taxon>Bacteria</taxon>
        <taxon>Pseudomonadati</taxon>
        <taxon>Pseudomonadota</taxon>
        <taxon>Gammaproteobacteria</taxon>
        <taxon>Enterobacterales</taxon>
        <taxon>Erwiniaceae</taxon>
        <taxon>Pantoea</taxon>
    </lineage>
</organism>